<dbReference type="InterPro" id="IPR046947">
    <property type="entry name" value="LytR-like"/>
</dbReference>
<dbReference type="Gene3D" id="2.40.50.1020">
    <property type="entry name" value="LytTr DNA-binding domain"/>
    <property type="match status" value="1"/>
</dbReference>
<dbReference type="EMBL" id="DXGA01000132">
    <property type="protein sequence ID" value="HIW94155.1"/>
    <property type="molecule type" value="Genomic_DNA"/>
</dbReference>
<dbReference type="SUPFAM" id="SSF52172">
    <property type="entry name" value="CheY-like"/>
    <property type="match status" value="1"/>
</dbReference>
<evidence type="ECO:0000256" key="1">
    <source>
        <dbReference type="ARBA" id="ARBA00018672"/>
    </source>
</evidence>
<protein>
    <recommendedName>
        <fullName evidence="1">Stage 0 sporulation protein A homolog</fullName>
    </recommendedName>
</protein>
<accession>A0A9D1UPM9</accession>
<dbReference type="InterPro" id="IPR007492">
    <property type="entry name" value="LytTR_DNA-bd_dom"/>
</dbReference>
<evidence type="ECO:0000256" key="3">
    <source>
        <dbReference type="PROSITE-ProRule" id="PRU00169"/>
    </source>
</evidence>
<dbReference type="InterPro" id="IPR001789">
    <property type="entry name" value="Sig_transdc_resp-reg_receiver"/>
</dbReference>
<dbReference type="Gene3D" id="3.40.50.2300">
    <property type="match status" value="1"/>
</dbReference>
<dbReference type="PANTHER" id="PTHR37299">
    <property type="entry name" value="TRANSCRIPTIONAL REGULATOR-RELATED"/>
    <property type="match status" value="1"/>
</dbReference>
<feature type="modified residue" description="4-aspartylphosphate" evidence="3">
    <location>
        <position position="58"/>
    </location>
</feature>
<dbReference type="SMART" id="SM00850">
    <property type="entry name" value="LytTR"/>
    <property type="match status" value="1"/>
</dbReference>
<evidence type="ECO:0000313" key="6">
    <source>
        <dbReference type="EMBL" id="HIW94155.1"/>
    </source>
</evidence>
<evidence type="ECO:0000259" key="5">
    <source>
        <dbReference type="PROSITE" id="PS50930"/>
    </source>
</evidence>
<comment type="function">
    <text evidence="2">May play the central regulatory role in sporulation. It may be an element of the effector pathway responsible for the activation of sporulation genes in response to nutritional stress. Spo0A may act in concert with spo0H (a sigma factor) to control the expression of some genes that are critical to the sporulation process.</text>
</comment>
<dbReference type="PROSITE" id="PS50110">
    <property type="entry name" value="RESPONSE_REGULATORY"/>
    <property type="match status" value="1"/>
</dbReference>
<reference evidence="6" key="1">
    <citation type="journal article" date="2021" name="PeerJ">
        <title>Extensive microbial diversity within the chicken gut microbiome revealed by metagenomics and culture.</title>
        <authorList>
            <person name="Gilroy R."/>
            <person name="Ravi A."/>
            <person name="Getino M."/>
            <person name="Pursley I."/>
            <person name="Horton D.L."/>
            <person name="Alikhan N.F."/>
            <person name="Baker D."/>
            <person name="Gharbi K."/>
            <person name="Hall N."/>
            <person name="Watson M."/>
            <person name="Adriaenssens E.M."/>
            <person name="Foster-Nyarko E."/>
            <person name="Jarju S."/>
            <person name="Secka A."/>
            <person name="Antonio M."/>
            <person name="Oren A."/>
            <person name="Chaudhuri R.R."/>
            <person name="La Ragione R."/>
            <person name="Hildebrand F."/>
            <person name="Pallen M.J."/>
        </authorList>
    </citation>
    <scope>NUCLEOTIDE SEQUENCE</scope>
    <source>
        <strain evidence="6">ChiGjej6B6-1540</strain>
    </source>
</reference>
<dbReference type="PANTHER" id="PTHR37299:SF1">
    <property type="entry name" value="STAGE 0 SPORULATION PROTEIN A HOMOLOG"/>
    <property type="match status" value="1"/>
</dbReference>
<proteinExistence type="predicted"/>
<evidence type="ECO:0000313" key="7">
    <source>
        <dbReference type="Proteomes" id="UP000824192"/>
    </source>
</evidence>
<dbReference type="InterPro" id="IPR011006">
    <property type="entry name" value="CheY-like_superfamily"/>
</dbReference>
<feature type="domain" description="HTH LytTR-type" evidence="5">
    <location>
        <begin position="149"/>
        <end position="231"/>
    </location>
</feature>
<dbReference type="Proteomes" id="UP000824192">
    <property type="component" value="Unassembled WGS sequence"/>
</dbReference>
<dbReference type="GO" id="GO:0003677">
    <property type="term" value="F:DNA binding"/>
    <property type="evidence" value="ECO:0007669"/>
    <property type="project" value="UniProtKB-KW"/>
</dbReference>
<feature type="domain" description="Response regulatory" evidence="4">
    <location>
        <begin position="3"/>
        <end position="121"/>
    </location>
</feature>
<gene>
    <name evidence="6" type="ORF">H9868_06390</name>
</gene>
<dbReference type="Pfam" id="PF04397">
    <property type="entry name" value="LytTR"/>
    <property type="match status" value="1"/>
</dbReference>
<dbReference type="GO" id="GO:0000156">
    <property type="term" value="F:phosphorelay response regulator activity"/>
    <property type="evidence" value="ECO:0007669"/>
    <property type="project" value="InterPro"/>
</dbReference>
<evidence type="ECO:0000259" key="4">
    <source>
        <dbReference type="PROSITE" id="PS50110"/>
    </source>
</evidence>
<keyword evidence="6" id="KW-0238">DNA-binding</keyword>
<reference evidence="6" key="2">
    <citation type="submission" date="2021-04" db="EMBL/GenBank/DDBJ databases">
        <authorList>
            <person name="Gilroy R."/>
        </authorList>
    </citation>
    <scope>NUCLEOTIDE SEQUENCE</scope>
    <source>
        <strain evidence="6">ChiGjej6B6-1540</strain>
    </source>
</reference>
<dbReference type="PROSITE" id="PS50930">
    <property type="entry name" value="HTH_LYTTR"/>
    <property type="match status" value="1"/>
</dbReference>
<sequence length="237" mass="27704">MLKIGILEDEPKQMQRITDFLEQFRQEHPSFSYTVDWYERGAHLLERYQRDCDLLFLDIQLPDMLGIEAAHRIREMDQNVMIIFVTNLTQYAIEGYSVRAFDYVLKPVSYAAFSAKLERALRILSHREQQVSIDIRCREGSRRLSSDMILYFEVFDHDLIIHTDQGDMKQWGSLSKYEKMLEGAHFARCNSCYLVNLKFVRGVERDTVVVGQDRLSISKSRRKAFLAALAQYKGGSN</sequence>
<evidence type="ECO:0000256" key="2">
    <source>
        <dbReference type="ARBA" id="ARBA00024867"/>
    </source>
</evidence>
<name>A0A9D1UPM9_9FIRM</name>
<dbReference type="Pfam" id="PF00072">
    <property type="entry name" value="Response_reg"/>
    <property type="match status" value="1"/>
</dbReference>
<dbReference type="AlphaFoldDB" id="A0A9D1UPM9"/>
<comment type="caution">
    <text evidence="6">The sequence shown here is derived from an EMBL/GenBank/DDBJ whole genome shotgun (WGS) entry which is preliminary data.</text>
</comment>
<organism evidence="6 7">
    <name type="scientific">Candidatus Flavonifractor merdipullorum</name>
    <dbReference type="NCBI Taxonomy" id="2838590"/>
    <lineage>
        <taxon>Bacteria</taxon>
        <taxon>Bacillati</taxon>
        <taxon>Bacillota</taxon>
        <taxon>Clostridia</taxon>
        <taxon>Eubacteriales</taxon>
        <taxon>Oscillospiraceae</taxon>
        <taxon>Flavonifractor</taxon>
    </lineage>
</organism>
<keyword evidence="3" id="KW-0597">Phosphoprotein</keyword>
<dbReference type="SMART" id="SM00448">
    <property type="entry name" value="REC"/>
    <property type="match status" value="1"/>
</dbReference>